<feature type="domain" description="Thioredoxin" evidence="15">
    <location>
        <begin position="332"/>
        <end position="473"/>
    </location>
</feature>
<dbReference type="GO" id="GO:0006457">
    <property type="term" value="P:protein folding"/>
    <property type="evidence" value="ECO:0007669"/>
    <property type="project" value="TreeGrafter"/>
</dbReference>
<organism evidence="16 17">
    <name type="scientific">Chlorella sorokiniana</name>
    <name type="common">Freshwater green alga</name>
    <dbReference type="NCBI Taxonomy" id="3076"/>
    <lineage>
        <taxon>Eukaryota</taxon>
        <taxon>Viridiplantae</taxon>
        <taxon>Chlorophyta</taxon>
        <taxon>core chlorophytes</taxon>
        <taxon>Trebouxiophyceae</taxon>
        <taxon>Chlorellales</taxon>
        <taxon>Chlorellaceae</taxon>
        <taxon>Chlorella clade</taxon>
        <taxon>Chlorella</taxon>
    </lineage>
</organism>
<name>A0A2P6TZC6_CHLSO</name>
<dbReference type="InterPro" id="IPR005788">
    <property type="entry name" value="PDI_thioredoxin-like_dom"/>
</dbReference>
<dbReference type="EMBL" id="LHPG02000004">
    <property type="protein sequence ID" value="PRW59419.1"/>
    <property type="molecule type" value="Genomic_DNA"/>
</dbReference>
<dbReference type="NCBIfam" id="TIGR01126">
    <property type="entry name" value="pdi_dom"/>
    <property type="match status" value="2"/>
</dbReference>
<accession>A0A2P6TZC6</accession>
<evidence type="ECO:0000256" key="4">
    <source>
        <dbReference type="ARBA" id="ARBA00012723"/>
    </source>
</evidence>
<feature type="compositionally biased region" description="Acidic residues" evidence="14">
    <location>
        <begin position="481"/>
        <end position="491"/>
    </location>
</feature>
<dbReference type="Gene3D" id="3.40.30.10">
    <property type="entry name" value="Glutaredoxin"/>
    <property type="match status" value="4"/>
</dbReference>
<dbReference type="OrthoDB" id="72053at2759"/>
<dbReference type="InterPro" id="IPR036249">
    <property type="entry name" value="Thioredoxin-like_sf"/>
</dbReference>
<evidence type="ECO:0000256" key="2">
    <source>
        <dbReference type="ARBA" id="ARBA00004319"/>
    </source>
</evidence>
<dbReference type="GO" id="GO:0003756">
    <property type="term" value="F:protein disulfide isomerase activity"/>
    <property type="evidence" value="ECO:0007669"/>
    <property type="project" value="UniProtKB-EC"/>
</dbReference>
<gene>
    <name evidence="16" type="ORF">C2E21_2120</name>
</gene>
<evidence type="ECO:0000256" key="7">
    <source>
        <dbReference type="ARBA" id="ARBA00022824"/>
    </source>
</evidence>
<evidence type="ECO:0000256" key="13">
    <source>
        <dbReference type="RuleBase" id="RU361130"/>
    </source>
</evidence>
<keyword evidence="7" id="KW-0256">Endoplasmic reticulum</keyword>
<sequence>MARIAIALLLVLACAWRPAAAAEDVVTISGLSQLEELVKKHPFVVAEFYAPWCGHCKRLEPEWAKAATTLKGHDPEIVLAKVDATAKENEEAKSKFKIGGFPTIKIFRGDLNKPAPYEGPRDEPGIVKYLKKQVLPAYVKLESAKAIKAARDDAEVLVLAYLEDEKGEEFKTFTQVAEALRNDIDFAYVTDHKLVEECKTDCKSPFVIMFKAGESEQPRYEGKFETALLRTWASAKSLPLVIKFGSQSGNKHLQKAFSANSPRLIAVAKAESADLMEQLQQASKANDDLAVILAEETTGKRLIDYYGIKLEGKKLVLMIEDPKISAKYMKGDAKASDIPEFLREFKEGALERWLKSEEPPADNKGPVRVLTGKTFEEEVFKGGKDTFIKFYAPWCGHCKKLAPTWEELGAEFTHDSNVVVAKLDATTNDIPSPKISVRGYPTLVFVTAKGDVISYSGDRTKEALLEFVGQKRTTKPGKPAEEEEEEEEEETAAEKAAADKAERESTDKAKEKKEAEHEEL</sequence>
<dbReference type="Proteomes" id="UP000239899">
    <property type="component" value="Unassembled WGS sequence"/>
</dbReference>
<evidence type="ECO:0000256" key="1">
    <source>
        <dbReference type="ARBA" id="ARBA00001182"/>
    </source>
</evidence>
<comment type="similarity">
    <text evidence="3 12">Belongs to the protein disulfide isomerase family.</text>
</comment>
<evidence type="ECO:0000256" key="11">
    <source>
        <dbReference type="PIRSR" id="PIRSR605792-51"/>
    </source>
</evidence>
<dbReference type="InterPro" id="IPR013766">
    <property type="entry name" value="Thioredoxin_domain"/>
</dbReference>
<feature type="domain" description="Thioredoxin" evidence="15">
    <location>
        <begin position="11"/>
        <end position="135"/>
    </location>
</feature>
<dbReference type="Pfam" id="PF00085">
    <property type="entry name" value="Thioredoxin"/>
    <property type="match status" value="2"/>
</dbReference>
<proteinExistence type="inferred from homology"/>
<feature type="disulfide bond" description="Redox-active" evidence="11">
    <location>
        <begin position="395"/>
        <end position="398"/>
    </location>
</feature>
<dbReference type="GO" id="GO:0005788">
    <property type="term" value="C:endoplasmic reticulum lumen"/>
    <property type="evidence" value="ECO:0007669"/>
    <property type="project" value="UniProtKB-SubCell"/>
</dbReference>
<keyword evidence="5 13" id="KW-0732">Signal</keyword>
<dbReference type="CDD" id="cd02981">
    <property type="entry name" value="PDI_b_family"/>
    <property type="match status" value="1"/>
</dbReference>
<dbReference type="PROSITE" id="PS00194">
    <property type="entry name" value="THIOREDOXIN_1"/>
    <property type="match status" value="2"/>
</dbReference>
<feature type="chain" id="PRO_5015023218" description="Protein disulfide-isomerase" evidence="13">
    <location>
        <begin position="22"/>
        <end position="520"/>
    </location>
</feature>
<dbReference type="FunFam" id="3.40.30.10:FF:000107">
    <property type="entry name" value="Protein disulfide-isomerase 5-2"/>
    <property type="match status" value="1"/>
</dbReference>
<dbReference type="STRING" id="3076.A0A2P6TZC6"/>
<keyword evidence="17" id="KW-1185">Reference proteome</keyword>
<evidence type="ECO:0000313" key="17">
    <source>
        <dbReference type="Proteomes" id="UP000239899"/>
    </source>
</evidence>
<evidence type="ECO:0000256" key="8">
    <source>
        <dbReference type="ARBA" id="ARBA00023157"/>
    </source>
</evidence>
<dbReference type="AlphaFoldDB" id="A0A2P6TZC6"/>
<dbReference type="SUPFAM" id="SSF52833">
    <property type="entry name" value="Thioredoxin-like"/>
    <property type="match status" value="3"/>
</dbReference>
<dbReference type="PANTHER" id="PTHR18929">
    <property type="entry name" value="PROTEIN DISULFIDE ISOMERASE"/>
    <property type="match status" value="1"/>
</dbReference>
<evidence type="ECO:0000256" key="10">
    <source>
        <dbReference type="ARBA" id="ARBA00023284"/>
    </source>
</evidence>
<feature type="disulfide bond" description="Redox-active" evidence="11">
    <location>
        <begin position="53"/>
        <end position="56"/>
    </location>
</feature>
<keyword evidence="9 13" id="KW-0413">Isomerase</keyword>
<dbReference type="PRINTS" id="PR00421">
    <property type="entry name" value="THIOREDOXIN"/>
</dbReference>
<dbReference type="GO" id="GO:0034976">
    <property type="term" value="P:response to endoplasmic reticulum stress"/>
    <property type="evidence" value="ECO:0007669"/>
    <property type="project" value="TreeGrafter"/>
</dbReference>
<feature type="signal peptide" evidence="13">
    <location>
        <begin position="1"/>
        <end position="21"/>
    </location>
</feature>
<dbReference type="CDD" id="cd02995">
    <property type="entry name" value="PDI_a_PDI_a'_C"/>
    <property type="match status" value="1"/>
</dbReference>
<evidence type="ECO:0000256" key="14">
    <source>
        <dbReference type="SAM" id="MobiDB-lite"/>
    </source>
</evidence>
<dbReference type="EC" id="5.3.4.1" evidence="4 13"/>
<dbReference type="CDD" id="cd02961">
    <property type="entry name" value="PDI_a_family"/>
    <property type="match status" value="1"/>
</dbReference>
<evidence type="ECO:0000256" key="6">
    <source>
        <dbReference type="ARBA" id="ARBA00022737"/>
    </source>
</evidence>
<keyword evidence="10 11" id="KW-0676">Redox-active center</keyword>
<feature type="region of interest" description="Disordered" evidence="14">
    <location>
        <begin position="468"/>
        <end position="520"/>
    </location>
</feature>
<evidence type="ECO:0000256" key="3">
    <source>
        <dbReference type="ARBA" id="ARBA00006347"/>
    </source>
</evidence>
<evidence type="ECO:0000256" key="12">
    <source>
        <dbReference type="RuleBase" id="RU004208"/>
    </source>
</evidence>
<dbReference type="InterPro" id="IPR005792">
    <property type="entry name" value="Prot_disulphide_isomerase"/>
</dbReference>
<evidence type="ECO:0000313" key="16">
    <source>
        <dbReference type="EMBL" id="PRW59419.1"/>
    </source>
</evidence>
<dbReference type="PROSITE" id="PS51352">
    <property type="entry name" value="THIOREDOXIN_2"/>
    <property type="match status" value="2"/>
</dbReference>
<comment type="catalytic activity">
    <reaction evidence="1 13">
        <text>Catalyzes the rearrangement of -S-S- bonds in proteins.</text>
        <dbReference type="EC" id="5.3.4.1"/>
    </reaction>
</comment>
<keyword evidence="8 11" id="KW-1015">Disulfide bond</keyword>
<dbReference type="Pfam" id="PF13848">
    <property type="entry name" value="Thioredoxin_6"/>
    <property type="match status" value="1"/>
</dbReference>
<dbReference type="PANTHER" id="PTHR18929:SF132">
    <property type="entry name" value="PROTEIN DISULFIDE-ISOMERASE A3"/>
    <property type="match status" value="1"/>
</dbReference>
<comment type="caution">
    <text evidence="16">The sequence shown here is derived from an EMBL/GenBank/DDBJ whole genome shotgun (WGS) entry which is preliminary data.</text>
</comment>
<keyword evidence="6" id="KW-0677">Repeat</keyword>
<protein>
    <recommendedName>
        <fullName evidence="4 13">Protein disulfide-isomerase</fullName>
        <ecNumber evidence="4 13">5.3.4.1</ecNumber>
    </recommendedName>
</protein>
<comment type="subcellular location">
    <subcellularLocation>
        <location evidence="2">Endoplasmic reticulum lumen</location>
    </subcellularLocation>
</comment>
<evidence type="ECO:0000256" key="5">
    <source>
        <dbReference type="ARBA" id="ARBA00022729"/>
    </source>
</evidence>
<reference evidence="16 17" key="1">
    <citation type="journal article" date="2018" name="Plant J.">
        <title>Genome sequences of Chlorella sorokiniana UTEX 1602 and Micractinium conductrix SAG 241.80: implications to maltose excretion by a green alga.</title>
        <authorList>
            <person name="Arriola M.B."/>
            <person name="Velmurugan N."/>
            <person name="Zhang Y."/>
            <person name="Plunkett M.H."/>
            <person name="Hondzo H."/>
            <person name="Barney B.M."/>
        </authorList>
    </citation>
    <scope>NUCLEOTIDE SEQUENCE [LARGE SCALE GENOMIC DNA]</scope>
    <source>
        <strain evidence="17">UTEX 1602</strain>
    </source>
</reference>
<dbReference type="InterPro" id="IPR017937">
    <property type="entry name" value="Thioredoxin_CS"/>
</dbReference>
<evidence type="ECO:0000256" key="9">
    <source>
        <dbReference type="ARBA" id="ARBA00023235"/>
    </source>
</evidence>
<dbReference type="NCBIfam" id="TIGR01130">
    <property type="entry name" value="ER_PDI_fam"/>
    <property type="match status" value="1"/>
</dbReference>
<feature type="compositionally biased region" description="Basic and acidic residues" evidence="14">
    <location>
        <begin position="492"/>
        <end position="520"/>
    </location>
</feature>
<evidence type="ECO:0000259" key="15">
    <source>
        <dbReference type="PROSITE" id="PS51352"/>
    </source>
</evidence>